<sequence>MSWKRLTARTAAIAAATALIVPLAAGAASASTKSGSTSCASQPNKAVLTYAYAYGSQRHVQDAVALHLDRTFTPSDARVLTYASLKGTYYGTWSVTANSPSAWGATCSN</sequence>
<gene>
    <name evidence="2" type="ORF">CCO02nite_23590</name>
</gene>
<feature type="signal peptide" evidence="1">
    <location>
        <begin position="1"/>
        <end position="27"/>
    </location>
</feature>
<dbReference type="RefSeq" id="WP_146843325.1">
    <property type="nucleotide sequence ID" value="NZ_BJWG01000010.1"/>
</dbReference>
<dbReference type="Proteomes" id="UP000321720">
    <property type="component" value="Unassembled WGS sequence"/>
</dbReference>
<proteinExistence type="predicted"/>
<protein>
    <submittedName>
        <fullName evidence="2">Uncharacterized protein</fullName>
    </submittedName>
</protein>
<comment type="caution">
    <text evidence="2">The sequence shown here is derived from an EMBL/GenBank/DDBJ whole genome shotgun (WGS) entry which is preliminary data.</text>
</comment>
<reference evidence="2 3" key="1">
    <citation type="submission" date="2019-07" db="EMBL/GenBank/DDBJ databases">
        <title>Whole genome shotgun sequence of Cellulomonas composti NBRC 100758.</title>
        <authorList>
            <person name="Hosoyama A."/>
            <person name="Uohara A."/>
            <person name="Ohji S."/>
            <person name="Ichikawa N."/>
        </authorList>
    </citation>
    <scope>NUCLEOTIDE SEQUENCE [LARGE SCALE GENOMIC DNA]</scope>
    <source>
        <strain evidence="2 3">NBRC 100758</strain>
    </source>
</reference>
<evidence type="ECO:0000313" key="2">
    <source>
        <dbReference type="EMBL" id="GEL95701.1"/>
    </source>
</evidence>
<dbReference type="AlphaFoldDB" id="A0A511JCH3"/>
<keyword evidence="3" id="KW-1185">Reference proteome</keyword>
<organism evidence="2 3">
    <name type="scientific">Cellulomonas composti</name>
    <dbReference type="NCBI Taxonomy" id="266130"/>
    <lineage>
        <taxon>Bacteria</taxon>
        <taxon>Bacillati</taxon>
        <taxon>Actinomycetota</taxon>
        <taxon>Actinomycetes</taxon>
        <taxon>Micrococcales</taxon>
        <taxon>Cellulomonadaceae</taxon>
        <taxon>Cellulomonas</taxon>
    </lineage>
</organism>
<evidence type="ECO:0000256" key="1">
    <source>
        <dbReference type="SAM" id="SignalP"/>
    </source>
</evidence>
<feature type="chain" id="PRO_5039518704" evidence="1">
    <location>
        <begin position="28"/>
        <end position="109"/>
    </location>
</feature>
<keyword evidence="1" id="KW-0732">Signal</keyword>
<evidence type="ECO:0000313" key="3">
    <source>
        <dbReference type="Proteomes" id="UP000321720"/>
    </source>
</evidence>
<name>A0A511JCH3_9CELL</name>
<dbReference type="EMBL" id="BJWG01000010">
    <property type="protein sequence ID" value="GEL95701.1"/>
    <property type="molecule type" value="Genomic_DNA"/>
</dbReference>
<accession>A0A511JCH3</accession>